<keyword evidence="1" id="KW-1133">Transmembrane helix</keyword>
<sequence length="144" mass="16729">MGSVFKKKKGEMMRDKIQNFLRGRYGADSLSKFLMVVALIAMFVPVFIKKFFLLYDLGIVLLVYSYFRVLSRNISKRSAENAAFLRRTSKITGFFAKKKLHFQQRKTHKFFRCPGCGQDIRVPKGKGKIVITCPKCRKEFQARS</sequence>
<dbReference type="Proteomes" id="UP000298653">
    <property type="component" value="Chromosome"/>
</dbReference>
<feature type="transmembrane region" description="Helical" evidence="1">
    <location>
        <begin position="54"/>
        <end position="71"/>
    </location>
</feature>
<evidence type="ECO:0008006" key="4">
    <source>
        <dbReference type="Google" id="ProtNLM"/>
    </source>
</evidence>
<reference evidence="2 3" key="1">
    <citation type="submission" date="2019-05" db="EMBL/GenBank/DDBJ databases">
        <title>Complete genome sequencing of Anaerostipes rhamnosivorans.</title>
        <authorList>
            <person name="Bui T.P.N."/>
            <person name="de Vos W.M."/>
        </authorList>
    </citation>
    <scope>NUCLEOTIDE SEQUENCE [LARGE SCALE GENOMIC DNA]</scope>
    <source>
        <strain evidence="2 3">1y2</strain>
    </source>
</reference>
<evidence type="ECO:0000256" key="1">
    <source>
        <dbReference type="SAM" id="Phobius"/>
    </source>
</evidence>
<dbReference type="OrthoDB" id="3174166at2"/>
<gene>
    <name evidence="2" type="ORF">AR1Y2_1448</name>
</gene>
<dbReference type="RefSeq" id="WP_137328384.1">
    <property type="nucleotide sequence ID" value="NZ_CP040058.1"/>
</dbReference>
<organism evidence="2 3">
    <name type="scientific">Anaerostipes rhamnosivorans</name>
    <dbReference type="NCBI Taxonomy" id="1229621"/>
    <lineage>
        <taxon>Bacteria</taxon>
        <taxon>Bacillati</taxon>
        <taxon>Bacillota</taxon>
        <taxon>Clostridia</taxon>
        <taxon>Lachnospirales</taxon>
        <taxon>Lachnospiraceae</taxon>
        <taxon>Anaerostipes</taxon>
    </lineage>
</organism>
<keyword evidence="3" id="KW-1185">Reference proteome</keyword>
<dbReference type="KEGG" id="arf:AR1Y2_1448"/>
<dbReference type="AlphaFoldDB" id="A0A4P8IB56"/>
<keyword evidence="1" id="KW-0812">Transmembrane</keyword>
<protein>
    <recommendedName>
        <fullName evidence="4">Zn-finger containing protein</fullName>
    </recommendedName>
</protein>
<evidence type="ECO:0000313" key="3">
    <source>
        <dbReference type="Proteomes" id="UP000298653"/>
    </source>
</evidence>
<name>A0A4P8IB56_9FIRM</name>
<keyword evidence="1" id="KW-0472">Membrane</keyword>
<feature type="transmembrane region" description="Helical" evidence="1">
    <location>
        <begin position="30"/>
        <end position="48"/>
    </location>
</feature>
<proteinExistence type="predicted"/>
<accession>A0A4P8IB56</accession>
<dbReference type="EMBL" id="CP040058">
    <property type="protein sequence ID" value="QCP34902.1"/>
    <property type="molecule type" value="Genomic_DNA"/>
</dbReference>
<dbReference type="CDD" id="cd20335">
    <property type="entry name" value="BRcat_RBR"/>
    <property type="match status" value="1"/>
</dbReference>
<evidence type="ECO:0000313" key="2">
    <source>
        <dbReference type="EMBL" id="QCP34902.1"/>
    </source>
</evidence>